<dbReference type="Proteomes" id="UP000823775">
    <property type="component" value="Unassembled WGS sequence"/>
</dbReference>
<protein>
    <submittedName>
        <fullName evidence="2">Uncharacterized protein</fullName>
    </submittedName>
</protein>
<feature type="region of interest" description="Disordered" evidence="1">
    <location>
        <begin position="1"/>
        <end position="76"/>
    </location>
</feature>
<name>A0ABS8S8U6_DATST</name>
<evidence type="ECO:0000313" key="3">
    <source>
        <dbReference type="Proteomes" id="UP000823775"/>
    </source>
</evidence>
<feature type="region of interest" description="Disordered" evidence="1">
    <location>
        <begin position="97"/>
        <end position="118"/>
    </location>
</feature>
<evidence type="ECO:0000313" key="2">
    <source>
        <dbReference type="EMBL" id="MCD7455246.1"/>
    </source>
</evidence>
<keyword evidence="3" id="KW-1185">Reference proteome</keyword>
<comment type="caution">
    <text evidence="2">The sequence shown here is derived from an EMBL/GenBank/DDBJ whole genome shotgun (WGS) entry which is preliminary data.</text>
</comment>
<evidence type="ECO:0000256" key="1">
    <source>
        <dbReference type="SAM" id="MobiDB-lite"/>
    </source>
</evidence>
<dbReference type="EMBL" id="JACEIK010000333">
    <property type="protein sequence ID" value="MCD7455246.1"/>
    <property type="molecule type" value="Genomic_DNA"/>
</dbReference>
<sequence length="118" mass="12350">MDGASDGGEQLKNCDGSAQGVAGAPVTGSTKDQSHLGSPIKVNPTIQRAPEYDHHRSLNSNFSEQPPPPIFGYGGGAVSELQIGKFQWGSVRIEQTSLNPSKSPIGLDSIGMKSTSRV</sequence>
<organism evidence="2 3">
    <name type="scientific">Datura stramonium</name>
    <name type="common">Jimsonweed</name>
    <name type="synonym">Common thornapple</name>
    <dbReference type="NCBI Taxonomy" id="4076"/>
    <lineage>
        <taxon>Eukaryota</taxon>
        <taxon>Viridiplantae</taxon>
        <taxon>Streptophyta</taxon>
        <taxon>Embryophyta</taxon>
        <taxon>Tracheophyta</taxon>
        <taxon>Spermatophyta</taxon>
        <taxon>Magnoliopsida</taxon>
        <taxon>eudicotyledons</taxon>
        <taxon>Gunneridae</taxon>
        <taxon>Pentapetalae</taxon>
        <taxon>asterids</taxon>
        <taxon>lamiids</taxon>
        <taxon>Solanales</taxon>
        <taxon>Solanaceae</taxon>
        <taxon>Solanoideae</taxon>
        <taxon>Datureae</taxon>
        <taxon>Datura</taxon>
    </lineage>
</organism>
<gene>
    <name evidence="2" type="ORF">HAX54_027458</name>
</gene>
<reference evidence="2 3" key="1">
    <citation type="journal article" date="2021" name="BMC Genomics">
        <title>Datura genome reveals duplications of psychoactive alkaloid biosynthetic genes and high mutation rate following tissue culture.</title>
        <authorList>
            <person name="Rajewski A."/>
            <person name="Carter-House D."/>
            <person name="Stajich J."/>
            <person name="Litt A."/>
        </authorList>
    </citation>
    <scope>NUCLEOTIDE SEQUENCE [LARGE SCALE GENOMIC DNA]</scope>
    <source>
        <strain evidence="2">AR-01</strain>
    </source>
</reference>
<accession>A0ABS8S8U6</accession>
<proteinExistence type="predicted"/>